<keyword evidence="2 8" id="KW-0812">Transmembrane</keyword>
<keyword evidence="12" id="KW-1185">Reference proteome</keyword>
<feature type="transmembrane region" description="Helical" evidence="8">
    <location>
        <begin position="291"/>
        <end position="312"/>
    </location>
</feature>
<organism evidence="10 13">
    <name type="scientific">Adineta steineri</name>
    <dbReference type="NCBI Taxonomy" id="433720"/>
    <lineage>
        <taxon>Eukaryota</taxon>
        <taxon>Metazoa</taxon>
        <taxon>Spiralia</taxon>
        <taxon>Gnathifera</taxon>
        <taxon>Rotifera</taxon>
        <taxon>Eurotatoria</taxon>
        <taxon>Bdelloidea</taxon>
        <taxon>Adinetida</taxon>
        <taxon>Adinetidae</taxon>
        <taxon>Adineta</taxon>
    </lineage>
</organism>
<dbReference type="OrthoDB" id="9989961at2759"/>
<dbReference type="InterPro" id="IPR000276">
    <property type="entry name" value="GPCR_Rhodpsn"/>
</dbReference>
<feature type="domain" description="G-protein coupled receptors family 1 profile" evidence="9">
    <location>
        <begin position="36"/>
        <end position="310"/>
    </location>
</feature>
<evidence type="ECO:0000313" key="11">
    <source>
        <dbReference type="EMBL" id="CAF1232057.1"/>
    </source>
</evidence>
<evidence type="ECO:0000313" key="10">
    <source>
        <dbReference type="EMBL" id="CAF0733121.1"/>
    </source>
</evidence>
<evidence type="ECO:0000256" key="1">
    <source>
        <dbReference type="ARBA" id="ARBA00004141"/>
    </source>
</evidence>
<reference evidence="10" key="1">
    <citation type="submission" date="2021-02" db="EMBL/GenBank/DDBJ databases">
        <authorList>
            <person name="Nowell W R."/>
        </authorList>
    </citation>
    <scope>NUCLEOTIDE SEQUENCE</scope>
</reference>
<dbReference type="PROSITE" id="PS50262">
    <property type="entry name" value="G_PROTEIN_RECEP_F1_2"/>
    <property type="match status" value="1"/>
</dbReference>
<evidence type="ECO:0000313" key="13">
    <source>
        <dbReference type="Proteomes" id="UP000663877"/>
    </source>
</evidence>
<feature type="transmembrane region" description="Helical" evidence="8">
    <location>
        <begin position="247"/>
        <end position="271"/>
    </location>
</feature>
<keyword evidence="3 8" id="KW-1133">Transmembrane helix</keyword>
<dbReference type="EMBL" id="CAJNOM010000209">
    <property type="protein sequence ID" value="CAF1232057.1"/>
    <property type="molecule type" value="Genomic_DNA"/>
</dbReference>
<dbReference type="AlphaFoldDB" id="A0A813N508"/>
<dbReference type="SUPFAM" id="SSF81321">
    <property type="entry name" value="Family A G protein-coupled receptor-like"/>
    <property type="match status" value="1"/>
</dbReference>
<proteinExistence type="predicted"/>
<name>A0A813N508_9BILA</name>
<accession>A0A813N508</accession>
<dbReference type="EMBL" id="CAJNOI010000003">
    <property type="protein sequence ID" value="CAF0733121.1"/>
    <property type="molecule type" value="Genomic_DNA"/>
</dbReference>
<keyword evidence="7" id="KW-0807">Transducer</keyword>
<dbReference type="PANTHER" id="PTHR24243">
    <property type="entry name" value="G-PROTEIN COUPLED RECEPTOR"/>
    <property type="match status" value="1"/>
</dbReference>
<evidence type="ECO:0000313" key="12">
    <source>
        <dbReference type="Proteomes" id="UP000663832"/>
    </source>
</evidence>
<evidence type="ECO:0000256" key="4">
    <source>
        <dbReference type="ARBA" id="ARBA00023040"/>
    </source>
</evidence>
<gene>
    <name evidence="10" type="ORF">BJG266_LOCUS1328</name>
    <name evidence="11" type="ORF">QVE165_LOCUS27491</name>
</gene>
<dbReference type="GO" id="GO:0004930">
    <property type="term" value="F:G protein-coupled receptor activity"/>
    <property type="evidence" value="ECO:0007669"/>
    <property type="project" value="UniProtKB-KW"/>
</dbReference>
<feature type="transmembrane region" description="Helical" evidence="8">
    <location>
        <begin position="57"/>
        <end position="77"/>
    </location>
</feature>
<evidence type="ECO:0000256" key="6">
    <source>
        <dbReference type="ARBA" id="ARBA00023170"/>
    </source>
</evidence>
<evidence type="ECO:0000256" key="7">
    <source>
        <dbReference type="ARBA" id="ARBA00023224"/>
    </source>
</evidence>
<feature type="transmembrane region" description="Helical" evidence="8">
    <location>
        <begin position="24"/>
        <end position="45"/>
    </location>
</feature>
<feature type="transmembrane region" description="Helical" evidence="8">
    <location>
        <begin position="138"/>
        <end position="162"/>
    </location>
</feature>
<evidence type="ECO:0000259" key="9">
    <source>
        <dbReference type="PROSITE" id="PS50262"/>
    </source>
</evidence>
<comment type="caution">
    <text evidence="10">The sequence shown here is derived from an EMBL/GenBank/DDBJ whole genome shotgun (WGS) entry which is preliminary data.</text>
</comment>
<dbReference type="Gene3D" id="1.20.1070.10">
    <property type="entry name" value="Rhodopsin 7-helix transmembrane proteins"/>
    <property type="match status" value="1"/>
</dbReference>
<dbReference type="Pfam" id="PF00001">
    <property type="entry name" value="7tm_1"/>
    <property type="match status" value="1"/>
</dbReference>
<evidence type="ECO:0000256" key="2">
    <source>
        <dbReference type="ARBA" id="ARBA00022692"/>
    </source>
</evidence>
<dbReference type="PANTHER" id="PTHR24243:SF230">
    <property type="entry name" value="G-PROTEIN COUPLED RECEPTORS FAMILY 1 PROFILE DOMAIN-CONTAINING PROTEIN"/>
    <property type="match status" value="1"/>
</dbReference>
<dbReference type="Proteomes" id="UP000663877">
    <property type="component" value="Unassembled WGS sequence"/>
</dbReference>
<evidence type="ECO:0000256" key="8">
    <source>
        <dbReference type="SAM" id="Phobius"/>
    </source>
</evidence>
<keyword evidence="4" id="KW-0297">G-protein coupled receptor</keyword>
<evidence type="ECO:0000256" key="3">
    <source>
        <dbReference type="ARBA" id="ARBA00022989"/>
    </source>
</evidence>
<dbReference type="InterPro" id="IPR017452">
    <property type="entry name" value="GPCR_Rhodpsn_7TM"/>
</dbReference>
<feature type="transmembrane region" description="Helical" evidence="8">
    <location>
        <begin position="97"/>
        <end position="118"/>
    </location>
</feature>
<protein>
    <recommendedName>
        <fullName evidence="9">G-protein coupled receptors family 1 profile domain-containing protein</fullName>
    </recommendedName>
</protein>
<dbReference type="GO" id="GO:0005886">
    <property type="term" value="C:plasma membrane"/>
    <property type="evidence" value="ECO:0007669"/>
    <property type="project" value="TreeGrafter"/>
</dbReference>
<keyword evidence="6" id="KW-0675">Receptor</keyword>
<comment type="subcellular location">
    <subcellularLocation>
        <location evidence="1">Membrane</location>
        <topology evidence="1">Multi-pass membrane protein</topology>
    </subcellularLocation>
</comment>
<evidence type="ECO:0000256" key="5">
    <source>
        <dbReference type="ARBA" id="ARBA00023136"/>
    </source>
</evidence>
<keyword evidence="5 8" id="KW-0472">Membrane</keyword>
<feature type="transmembrane region" description="Helical" evidence="8">
    <location>
        <begin position="182"/>
        <end position="205"/>
    </location>
</feature>
<dbReference type="Proteomes" id="UP000663832">
    <property type="component" value="Unassembled WGS sequence"/>
</dbReference>
<sequence>MSLSNATVAEINALRYGNMIFFEFWSYSLICLGIIGHSLNIYVFTRPILRSNPCTRYFLAVTITGSFVTIFNMPLRLIQLMYPAYNPFGYSIASCKILSFIVMCARAFPCWFIALASIDRFLCSSTSATIRGWSSRRVATRAILVVTIIVPLFYLYVPIIFQNIETVTKCPLAQTTFPLFNGIWNLLIFSLGPSTVMLIFGLLTIQHVQQSGKRIVSQNIQVQNQTESITPAQQEQLKRQKTTDRQLLQMMLVQCVYFSLWSTPISVLYIYTALRINVVPDALQLAKDSLFTNITGVLSGTSACTSFYVFTLSSRLFRREIMELFKCQWRSNQTIATGPGSRQRN</sequence>